<accession>A0ABS6HK76</accession>
<dbReference type="Gene3D" id="1.50.10.10">
    <property type="match status" value="1"/>
</dbReference>
<dbReference type="Proteomes" id="UP000696413">
    <property type="component" value="Unassembled WGS sequence"/>
</dbReference>
<reference evidence="3 4" key="1">
    <citation type="submission" date="2021-05" db="EMBL/GenBank/DDBJ databases">
        <title>Draft Genome Sequences of Clinical Respiratory Isolates of Mycobacterium goodii Recovered in Ireland.</title>
        <authorList>
            <person name="Flanagan P.R."/>
            <person name="Mok S."/>
            <person name="Roycroft E."/>
            <person name="Rogers T.R."/>
            <person name="Fitzgibbon M."/>
        </authorList>
    </citation>
    <scope>NUCLEOTIDE SEQUENCE [LARGE SCALE GENOMIC DNA]</scope>
    <source>
        <strain evidence="3 4">14IE55</strain>
    </source>
</reference>
<dbReference type="EMBL" id="JAHBOM010000006">
    <property type="protein sequence ID" value="MBU8822990.1"/>
    <property type="molecule type" value="Genomic_DNA"/>
</dbReference>
<keyword evidence="4" id="KW-1185">Reference proteome</keyword>
<proteinExistence type="predicted"/>
<evidence type="ECO:0000259" key="1">
    <source>
        <dbReference type="Pfam" id="PF00723"/>
    </source>
</evidence>
<feature type="domain" description="Trehalase-like N-terminal" evidence="2">
    <location>
        <begin position="60"/>
        <end position="181"/>
    </location>
</feature>
<evidence type="ECO:0000313" key="3">
    <source>
        <dbReference type="EMBL" id="MBU8822990.1"/>
    </source>
</evidence>
<name>A0ABS6HK76_MYCGD</name>
<feature type="domain" description="GH15-like" evidence="1">
    <location>
        <begin position="272"/>
        <end position="626"/>
    </location>
</feature>
<dbReference type="Pfam" id="PF19291">
    <property type="entry name" value="TREH_N"/>
    <property type="match status" value="1"/>
</dbReference>
<evidence type="ECO:0000313" key="4">
    <source>
        <dbReference type="Proteomes" id="UP000696413"/>
    </source>
</evidence>
<comment type="caution">
    <text evidence="3">The sequence shown here is derived from an EMBL/GenBank/DDBJ whole genome shotgun (WGS) entry which is preliminary data.</text>
</comment>
<dbReference type="PANTHER" id="PTHR31616:SF0">
    <property type="entry name" value="GLUCAN 1,4-ALPHA-GLUCOSIDASE"/>
    <property type="match status" value="1"/>
</dbReference>
<sequence>MHCCRGFIDRGPGNQSRYHLGEGTVNENVSAPELDPETSIPGNSPYRTDGFVDLRSYAPIGDGRTIALVAEDGSIDWFPLPRLDSIPVFAAMLDVSNGGRLELAPDAPFSVTRRYLPNTNVLETTFRTETGSIRVTDAINVGIDGPLPWTELARRVEGIDGEVGMRWLVAPGTCFNTVAPWARATQHGKVLRVGELTLGVSVSDGLDVDVTDQALHGTFTVRAGERRMVGVTASHGEPLMLSSATDIDVDLDRTIEVWQSWSGQFDCTGPWNEAVQRSVLILKLLFQHPSGAIAAAATTSLPERYAGDKNWDYRYAWIRDTAYTLAVLRRFGIRSETHAAVSWLLRSARRHDRRFGVFYRLDGSAPDPIREYEMTGWRGIGPVVTGNRADDQLQLSVFADLFDTVRLYADSGHVLDTETGHLLTGFADRACDAWRQRDAGMWELPRYEHYTSSKIGCWQALRCAVHLAEVGQMPGDPERWAREAERIRDWVHTHCWSDRLGSYEWYPGSGLLDASILLRAGSGFDRGPRMSATIDALTKDLGDGPLLYRFSGAREEGEGAFVACAFWKVSALHHVGRSDEARALLEELLELTNDVGVLPEMIDPADNAFLGNLPQGLSHLGLVGAAMDLTS</sequence>
<dbReference type="Pfam" id="PF00723">
    <property type="entry name" value="Glyco_hydro_15"/>
    <property type="match status" value="1"/>
</dbReference>
<dbReference type="SUPFAM" id="SSF48208">
    <property type="entry name" value="Six-hairpin glycosidases"/>
    <property type="match status" value="1"/>
</dbReference>
<protein>
    <submittedName>
        <fullName evidence="3">Glycoside hydrolase family 15 protein</fullName>
    </submittedName>
</protein>
<gene>
    <name evidence="3" type="ORF">KL859_08875</name>
</gene>
<dbReference type="InterPro" id="IPR011613">
    <property type="entry name" value="GH15-like"/>
</dbReference>
<dbReference type="GO" id="GO:0016787">
    <property type="term" value="F:hydrolase activity"/>
    <property type="evidence" value="ECO:0007669"/>
    <property type="project" value="UniProtKB-KW"/>
</dbReference>
<dbReference type="InterPro" id="IPR008928">
    <property type="entry name" value="6-hairpin_glycosidase_sf"/>
</dbReference>
<dbReference type="InterPro" id="IPR045582">
    <property type="entry name" value="Trehalase-like_N"/>
</dbReference>
<evidence type="ECO:0000259" key="2">
    <source>
        <dbReference type="Pfam" id="PF19291"/>
    </source>
</evidence>
<dbReference type="InterPro" id="IPR012341">
    <property type="entry name" value="6hp_glycosidase-like_sf"/>
</dbReference>
<keyword evidence="3" id="KW-0378">Hydrolase</keyword>
<organism evidence="3 4">
    <name type="scientific">Mycolicibacterium goodii</name>
    <name type="common">Mycobacterium goodii</name>
    <dbReference type="NCBI Taxonomy" id="134601"/>
    <lineage>
        <taxon>Bacteria</taxon>
        <taxon>Bacillati</taxon>
        <taxon>Actinomycetota</taxon>
        <taxon>Actinomycetes</taxon>
        <taxon>Mycobacteriales</taxon>
        <taxon>Mycobacteriaceae</taxon>
        <taxon>Mycolicibacterium</taxon>
    </lineage>
</organism>
<dbReference type="PANTHER" id="PTHR31616">
    <property type="entry name" value="TREHALASE"/>
    <property type="match status" value="1"/>
</dbReference>